<dbReference type="InterPro" id="IPR011051">
    <property type="entry name" value="RmlC_Cupin_sf"/>
</dbReference>
<sequence>HSLVVLPSGQEMTLFAESDCHVVVFGGAPLDGPRRINWNFVASDPAVIEQARQRWAAGDWPTVPGESERIELPVR</sequence>
<feature type="domain" description="Pirin C-terminal" evidence="1">
    <location>
        <begin position="1"/>
        <end position="59"/>
    </location>
</feature>
<dbReference type="Pfam" id="PF05726">
    <property type="entry name" value="Pirin_C"/>
    <property type="match status" value="1"/>
</dbReference>
<accession>A0ABY2TYU4</accession>
<name>A0ABY2TYU4_9PSED</name>
<evidence type="ECO:0000313" key="2">
    <source>
        <dbReference type="EMBL" id="TLG88818.1"/>
    </source>
</evidence>
<protein>
    <submittedName>
        <fullName evidence="2">Pirin family protein</fullName>
    </submittedName>
</protein>
<evidence type="ECO:0000259" key="1">
    <source>
        <dbReference type="Pfam" id="PF05726"/>
    </source>
</evidence>
<dbReference type="SUPFAM" id="SSF51182">
    <property type="entry name" value="RmlC-like cupins"/>
    <property type="match status" value="1"/>
</dbReference>
<dbReference type="EMBL" id="VBVZ01000484">
    <property type="protein sequence ID" value="TLG88818.1"/>
    <property type="molecule type" value="Genomic_DNA"/>
</dbReference>
<organism evidence="2 3">
    <name type="scientific">Pseudomonas edaphica</name>
    <dbReference type="NCBI Taxonomy" id="2006980"/>
    <lineage>
        <taxon>Bacteria</taxon>
        <taxon>Pseudomonadati</taxon>
        <taxon>Pseudomonadota</taxon>
        <taxon>Gammaproteobacteria</taxon>
        <taxon>Pseudomonadales</taxon>
        <taxon>Pseudomonadaceae</taxon>
        <taxon>Pseudomonas</taxon>
    </lineage>
</organism>
<proteinExistence type="predicted"/>
<evidence type="ECO:0000313" key="3">
    <source>
        <dbReference type="Proteomes" id="UP000304941"/>
    </source>
</evidence>
<gene>
    <name evidence="2" type="ORF">FEM54_24725</name>
</gene>
<dbReference type="RefSeq" id="WP_276614775.1">
    <property type="nucleotide sequence ID" value="NZ_VBVZ01000484.1"/>
</dbReference>
<dbReference type="InterPro" id="IPR008778">
    <property type="entry name" value="Pirin_C_dom"/>
</dbReference>
<comment type="caution">
    <text evidence="2">The sequence shown here is derived from an EMBL/GenBank/DDBJ whole genome shotgun (WGS) entry which is preliminary data.</text>
</comment>
<reference evidence="2 3" key="1">
    <citation type="submission" date="2019-05" db="EMBL/GenBank/DDBJ databases">
        <title>Pseudomonas edaphica sp. nov., isolated from rhizospheric soil of Cistus ladanifer L. in Spain.</title>
        <authorList>
            <person name="Peix A."/>
        </authorList>
    </citation>
    <scope>NUCLEOTIDE SEQUENCE [LARGE SCALE GENOMIC DNA]</scope>
    <source>
        <strain evidence="2 3">RD25</strain>
    </source>
</reference>
<keyword evidence="3" id="KW-1185">Reference proteome</keyword>
<dbReference type="Proteomes" id="UP000304941">
    <property type="component" value="Unassembled WGS sequence"/>
</dbReference>
<feature type="non-terminal residue" evidence="2">
    <location>
        <position position="1"/>
    </location>
</feature>